<feature type="domain" description="Glycosyl hydrolase family 95 catalytic" evidence="3">
    <location>
        <begin position="466"/>
        <end position="622"/>
    </location>
</feature>
<dbReference type="InterPro" id="IPR049053">
    <property type="entry name" value="AFCA-like_C"/>
</dbReference>
<dbReference type="Gene3D" id="1.50.10.10">
    <property type="match status" value="1"/>
</dbReference>
<feature type="domain" description="Alpha fucosidase A-like C-terminal" evidence="2">
    <location>
        <begin position="638"/>
        <end position="685"/>
    </location>
</feature>
<feature type="domain" description="Glycosyl hydrolase family 95 catalytic" evidence="3">
    <location>
        <begin position="260"/>
        <end position="403"/>
    </location>
</feature>
<dbReference type="AlphaFoldDB" id="A0A4S4N0E7"/>
<dbReference type="Gene3D" id="2.70.98.50">
    <property type="entry name" value="putative glycoside hydrolase family protein from bacillus halodurans"/>
    <property type="match status" value="1"/>
</dbReference>
<accession>A0A4S4N0E7</accession>
<dbReference type="SUPFAM" id="SSF48208">
    <property type="entry name" value="Six-hairpin glycosidases"/>
    <property type="match status" value="1"/>
</dbReference>
<dbReference type="PANTHER" id="PTHR31084">
    <property type="entry name" value="ALPHA-L-FUCOSIDASE 2"/>
    <property type="match status" value="1"/>
</dbReference>
<dbReference type="InterPro" id="IPR008928">
    <property type="entry name" value="6-hairpin_glycosidase_sf"/>
</dbReference>
<keyword evidence="5" id="KW-1185">Reference proteome</keyword>
<dbReference type="EMBL" id="SGPM01000024">
    <property type="protein sequence ID" value="THH32322.1"/>
    <property type="molecule type" value="Genomic_DNA"/>
</dbReference>
<dbReference type="Proteomes" id="UP000308730">
    <property type="component" value="Unassembled WGS sequence"/>
</dbReference>
<dbReference type="Pfam" id="PF14498">
    <property type="entry name" value="Glyco_hyd_65N_2"/>
    <property type="match status" value="1"/>
</dbReference>
<protein>
    <submittedName>
        <fullName evidence="4">Uncharacterized protein</fullName>
    </submittedName>
</protein>
<proteinExistence type="predicted"/>
<sequence>MTPGGISKEVTQLNIESLWTGGLWQDPSYTGGNQDPSQKDGLAQDMHTIRQTIFQAKNGTIDNIDVLGVPPDGYGSYASAGNLITTMDIPDNVTNYARWLDMDQAVVRASWDVNGTDFLRTTFCSNPTHSCVQHINSTGLLPNITYAFDSAISGLPQAVVTCLDSTTLYLRNNVSNPGMAYELIGRVVAEGSGAKATCSPVSSNNATIFVSGATSSWISWVGDTDYDMDAGDVTHNFSFTGQLPHDQLVSYLDSTSSSNVESLLTAHTQSYNSFLGGFSLSIGATPDLSKSTDELKTAYQVDTGNPYLEWLLFNFGRYLLVGSAPGTLPANLQGKWGEELSNPWGADYHANINLQMNYWFAEMTNMNLVRPLFDYMEKTWAPRGAETASILYNISRGWVTHNEAIHMWDHFDYTNDVDWWKSQGYPLMKGHALFQLDKLIADQHFNDSSLVVAPCNSPEQAPITLEIRQKRSQMDKGIHVGSWGQLQEWKVDMDSPTDTHRHLSHLIGVYPGYALTNYDSSVQAPPSKASTTYTKEQVWDAARISLIHRGDGTGPDANSGWEKMWRSAAWAQFANASMFYHELTYSIQVNHANNLFSIYDPAAIPRIFQIDANLAYPAVVLNGLLQAPDVPSLSTPLTITVLPALPSSWPSGSIKGARIRGAISMDVEWANDKLTSASLRVDDDAPARPVKIVYDGKVVSSFTTSGGLQKEIRI</sequence>
<evidence type="ECO:0000259" key="3">
    <source>
        <dbReference type="Pfam" id="PF22124"/>
    </source>
</evidence>
<dbReference type="InterPro" id="IPR027414">
    <property type="entry name" value="GH95_N_dom"/>
</dbReference>
<name>A0A4S4N0E7_9APHY</name>
<dbReference type="PANTHER" id="PTHR31084:SF3">
    <property type="entry name" value="ALPHA-FUCOSIDASE A"/>
    <property type="match status" value="1"/>
</dbReference>
<evidence type="ECO:0000313" key="4">
    <source>
        <dbReference type="EMBL" id="THH32322.1"/>
    </source>
</evidence>
<reference evidence="4 5" key="1">
    <citation type="submission" date="2019-02" db="EMBL/GenBank/DDBJ databases">
        <title>Genome sequencing of the rare red list fungi Antrodiella citrinella (Flaviporus citrinellus).</title>
        <authorList>
            <person name="Buettner E."/>
            <person name="Kellner H."/>
        </authorList>
    </citation>
    <scope>NUCLEOTIDE SEQUENCE [LARGE SCALE GENOMIC DNA]</scope>
    <source>
        <strain evidence="4 5">DSM 108506</strain>
    </source>
</reference>
<dbReference type="OrthoDB" id="2848340at2759"/>
<evidence type="ECO:0000313" key="5">
    <source>
        <dbReference type="Proteomes" id="UP000308730"/>
    </source>
</evidence>
<comment type="caution">
    <text evidence="4">The sequence shown here is derived from an EMBL/GenBank/DDBJ whole genome shotgun (WGS) entry which is preliminary data.</text>
</comment>
<dbReference type="InterPro" id="IPR054363">
    <property type="entry name" value="GH95_cat"/>
</dbReference>
<dbReference type="Pfam" id="PF21307">
    <property type="entry name" value="Glyco_hydro_95_C"/>
    <property type="match status" value="1"/>
</dbReference>
<evidence type="ECO:0000259" key="1">
    <source>
        <dbReference type="Pfam" id="PF14498"/>
    </source>
</evidence>
<evidence type="ECO:0000259" key="2">
    <source>
        <dbReference type="Pfam" id="PF21307"/>
    </source>
</evidence>
<organism evidence="4 5">
    <name type="scientific">Antrodiella citrinella</name>
    <dbReference type="NCBI Taxonomy" id="2447956"/>
    <lineage>
        <taxon>Eukaryota</taxon>
        <taxon>Fungi</taxon>
        <taxon>Dikarya</taxon>
        <taxon>Basidiomycota</taxon>
        <taxon>Agaricomycotina</taxon>
        <taxon>Agaricomycetes</taxon>
        <taxon>Polyporales</taxon>
        <taxon>Steccherinaceae</taxon>
        <taxon>Antrodiella</taxon>
    </lineage>
</organism>
<dbReference type="InterPro" id="IPR012341">
    <property type="entry name" value="6hp_glycosidase-like_sf"/>
</dbReference>
<dbReference type="GO" id="GO:0004560">
    <property type="term" value="F:alpha-L-fucosidase activity"/>
    <property type="evidence" value="ECO:0007669"/>
    <property type="project" value="TreeGrafter"/>
</dbReference>
<dbReference type="GO" id="GO:0005975">
    <property type="term" value="P:carbohydrate metabolic process"/>
    <property type="evidence" value="ECO:0007669"/>
    <property type="project" value="InterPro"/>
</dbReference>
<feature type="domain" description="Glycosyl hydrolase family 95 N-terminal" evidence="1">
    <location>
        <begin position="1"/>
        <end position="228"/>
    </location>
</feature>
<dbReference type="Pfam" id="PF22124">
    <property type="entry name" value="Glyco_hydro_95_cat"/>
    <property type="match status" value="2"/>
</dbReference>
<gene>
    <name evidence="4" type="ORF">EUX98_g1837</name>
</gene>